<dbReference type="Proteomes" id="UP000614221">
    <property type="component" value="Unassembled WGS sequence"/>
</dbReference>
<evidence type="ECO:0000313" key="4">
    <source>
        <dbReference type="Proteomes" id="UP000614221"/>
    </source>
</evidence>
<evidence type="ECO:0000313" key="3">
    <source>
        <dbReference type="EMBL" id="GGK83869.1"/>
    </source>
</evidence>
<reference evidence="3" key="2">
    <citation type="submission" date="2020-09" db="EMBL/GenBank/DDBJ databases">
        <authorList>
            <person name="Sun Q."/>
            <person name="Ohkuma M."/>
        </authorList>
    </citation>
    <scope>NUCLEOTIDE SEQUENCE</scope>
    <source>
        <strain evidence="3">JCM 19018</strain>
    </source>
</reference>
<protein>
    <submittedName>
        <fullName evidence="3">Oxidoreductase</fullName>
    </submittedName>
</protein>
<evidence type="ECO:0000256" key="1">
    <source>
        <dbReference type="ARBA" id="ARBA00023002"/>
    </source>
</evidence>
<accession>A0A830EQF3</accession>
<evidence type="ECO:0000259" key="2">
    <source>
        <dbReference type="Pfam" id="PF00248"/>
    </source>
</evidence>
<dbReference type="Gene3D" id="3.20.20.100">
    <property type="entry name" value="NADP-dependent oxidoreductase domain"/>
    <property type="match status" value="1"/>
</dbReference>
<dbReference type="InterPro" id="IPR050523">
    <property type="entry name" value="AKR_Detox_Biosynth"/>
</dbReference>
<sequence length="345" mass="37992">MSEMRYRLLGNSGLRVSEYCLGTMTFGEDWGWGTAEEGARKMLDRFADAGGNFIDTANNYTDGSSERMLGELLEGRRDEFVLATKFTSATRPGDPNACGNGRKNMAQAVEASLDRLQTDYIDLLWVHAYDGMTPIEETMRGLDDLVSRGLVHHVGLSDYPAWAASRAVTLAEERGYVMPCALQIKYTLTERTPERELLPLARELGLGVTPWSPLDSGALTGKYLEEDAEGRLSATGREMSDEQERVARAVVEVADEAACSPAQVVFAWLNARENDTGIQFTPIVGATTPEQLTDNLGALDVTLADEHLERLNEVSAVDMGFPGEFLNSENIDDIVHNGMRDRIDK</sequence>
<dbReference type="PANTHER" id="PTHR43364:SF4">
    <property type="entry name" value="NAD(P)-LINKED OXIDOREDUCTASE SUPERFAMILY PROTEIN"/>
    <property type="match status" value="1"/>
</dbReference>
<dbReference type="FunFam" id="3.20.20.100:FF:000004">
    <property type="entry name" value="Oxidoreductase, aldo/keto reductase"/>
    <property type="match status" value="1"/>
</dbReference>
<gene>
    <name evidence="3" type="ORF">GCM10009067_40000</name>
</gene>
<name>A0A830EQF3_9EURY</name>
<dbReference type="InterPro" id="IPR023210">
    <property type="entry name" value="NADP_OxRdtase_dom"/>
</dbReference>
<dbReference type="GO" id="GO:0005829">
    <property type="term" value="C:cytosol"/>
    <property type="evidence" value="ECO:0007669"/>
    <property type="project" value="TreeGrafter"/>
</dbReference>
<proteinExistence type="predicted"/>
<dbReference type="InterPro" id="IPR036812">
    <property type="entry name" value="NAD(P)_OxRdtase_dom_sf"/>
</dbReference>
<dbReference type="RefSeq" id="WP_229775405.1">
    <property type="nucleotide sequence ID" value="NZ_BMPD01000011.1"/>
</dbReference>
<dbReference type="SUPFAM" id="SSF51430">
    <property type="entry name" value="NAD(P)-linked oxidoreductase"/>
    <property type="match status" value="1"/>
</dbReference>
<dbReference type="AlphaFoldDB" id="A0A830EQF3"/>
<dbReference type="EMBL" id="BMPD01000011">
    <property type="protein sequence ID" value="GGK83869.1"/>
    <property type="molecule type" value="Genomic_DNA"/>
</dbReference>
<comment type="caution">
    <text evidence="3">The sequence shown here is derived from an EMBL/GenBank/DDBJ whole genome shotgun (WGS) entry which is preliminary data.</text>
</comment>
<keyword evidence="1" id="KW-0560">Oxidoreductase</keyword>
<feature type="domain" description="NADP-dependent oxidoreductase" evidence="2">
    <location>
        <begin position="20"/>
        <end position="315"/>
    </location>
</feature>
<dbReference type="PANTHER" id="PTHR43364">
    <property type="entry name" value="NADH-SPECIFIC METHYLGLYOXAL REDUCTASE-RELATED"/>
    <property type="match status" value="1"/>
</dbReference>
<organism evidence="3 4">
    <name type="scientific">Haloarcula sebkhae</name>
    <dbReference type="NCBI Taxonomy" id="932660"/>
    <lineage>
        <taxon>Archaea</taxon>
        <taxon>Methanobacteriati</taxon>
        <taxon>Methanobacteriota</taxon>
        <taxon>Stenosarchaea group</taxon>
        <taxon>Halobacteria</taxon>
        <taxon>Halobacteriales</taxon>
        <taxon>Haloarculaceae</taxon>
        <taxon>Haloarcula</taxon>
    </lineage>
</organism>
<dbReference type="CDD" id="cd19080">
    <property type="entry name" value="AKR_AKR9A_9B"/>
    <property type="match status" value="1"/>
</dbReference>
<dbReference type="GO" id="GO:0016491">
    <property type="term" value="F:oxidoreductase activity"/>
    <property type="evidence" value="ECO:0007669"/>
    <property type="project" value="UniProtKB-KW"/>
</dbReference>
<reference evidence="3" key="1">
    <citation type="journal article" date="2014" name="Int. J. Syst. Evol. Microbiol.">
        <title>Complete genome sequence of Corynebacterium casei LMG S-19264T (=DSM 44701T), isolated from a smear-ripened cheese.</title>
        <authorList>
            <consortium name="US DOE Joint Genome Institute (JGI-PGF)"/>
            <person name="Walter F."/>
            <person name="Albersmeier A."/>
            <person name="Kalinowski J."/>
            <person name="Ruckert C."/>
        </authorList>
    </citation>
    <scope>NUCLEOTIDE SEQUENCE</scope>
    <source>
        <strain evidence="3">JCM 19018</strain>
    </source>
</reference>
<dbReference type="Pfam" id="PF00248">
    <property type="entry name" value="Aldo_ket_red"/>
    <property type="match status" value="1"/>
</dbReference>